<dbReference type="EMBL" id="FLRA01000006">
    <property type="protein sequence ID" value="SBT17046.1"/>
    <property type="molecule type" value="Genomic_DNA"/>
</dbReference>
<dbReference type="SUPFAM" id="SSF56524">
    <property type="entry name" value="Oxidoreductase molybdopterin-binding domain"/>
    <property type="match status" value="1"/>
</dbReference>
<keyword evidence="1" id="KW-0732">Signal</keyword>
<evidence type="ECO:0000313" key="2">
    <source>
        <dbReference type="EMBL" id="SBT17046.1"/>
    </source>
</evidence>
<reference evidence="3 4" key="2">
    <citation type="submission" date="2016-06" db="EMBL/GenBank/DDBJ databases">
        <authorList>
            <person name="Rodrigo-Torres L."/>
            <person name="Arahal D.R."/>
        </authorList>
    </citation>
    <scope>NUCLEOTIDE SEQUENCE [LARGE SCALE GENOMIC DNA]</scope>
    <source>
        <strain evidence="3 4">CECT 5116</strain>
    </source>
</reference>
<dbReference type="AlphaFoldDB" id="A0A1C3JPC6"/>
<keyword evidence="4" id="KW-1185">Reference proteome</keyword>
<dbReference type="Proteomes" id="UP000092871">
    <property type="component" value="Unassembled WGS sequence"/>
</dbReference>
<evidence type="ECO:0000313" key="3">
    <source>
        <dbReference type="EMBL" id="SBT20647.1"/>
    </source>
</evidence>
<dbReference type="OrthoDB" id="9798763at2"/>
<reference evidence="2 5" key="1">
    <citation type="submission" date="2016-06" db="EMBL/GenBank/DDBJ databases">
        <authorList>
            <person name="Kjaerup R.B."/>
            <person name="Dalgaard T.S."/>
            <person name="Juul-Madsen H.R."/>
        </authorList>
    </citation>
    <scope>NUCLEOTIDE SEQUENCE [LARGE SCALE GENOMIC DNA]</scope>
    <source>
        <strain evidence="2 5">CECT 5115</strain>
    </source>
</reference>
<dbReference type="InterPro" id="IPR036374">
    <property type="entry name" value="OxRdtase_Mopterin-bd_sf"/>
</dbReference>
<evidence type="ECO:0000256" key="1">
    <source>
        <dbReference type="SAM" id="SignalP"/>
    </source>
</evidence>
<accession>A0A1C3JPC6</accession>
<dbReference type="Proteomes" id="UP000092840">
    <property type="component" value="Unassembled WGS sequence"/>
</dbReference>
<evidence type="ECO:0008006" key="6">
    <source>
        <dbReference type="Google" id="ProtNLM"/>
    </source>
</evidence>
<feature type="chain" id="PRO_5008676917" description="Oxidoreductase molybdopterin binding domain protein" evidence="1">
    <location>
        <begin position="24"/>
        <end position="160"/>
    </location>
</feature>
<sequence length="160" mass="17595">MLKVLESRILVFLLIATCMSAAAAEQRPIKVSTSDGSINFLLTSDVLSTLENTSFNATLPATDEAVRHVSGPLIRDVIKASGAPMGDLILKAFDGYEVVLPASDYKNIDVILAYKIDGKRFSLRERGPAWVVYPNEAYPELKGELYASRSVWQMSEIIVE</sequence>
<dbReference type="EMBL" id="FLRB01000007">
    <property type="protein sequence ID" value="SBT20647.1"/>
    <property type="molecule type" value="Genomic_DNA"/>
</dbReference>
<proteinExistence type="predicted"/>
<feature type="signal peptide" evidence="1">
    <location>
        <begin position="1"/>
        <end position="23"/>
    </location>
</feature>
<organism evidence="2 5">
    <name type="scientific">Marinomonas gallaica</name>
    <dbReference type="NCBI Taxonomy" id="1806667"/>
    <lineage>
        <taxon>Bacteria</taxon>
        <taxon>Pseudomonadati</taxon>
        <taxon>Pseudomonadota</taxon>
        <taxon>Gammaproteobacteria</taxon>
        <taxon>Oceanospirillales</taxon>
        <taxon>Oceanospirillaceae</taxon>
        <taxon>Marinomonas</taxon>
    </lineage>
</organism>
<name>A0A1C3JPC6_9GAMM</name>
<dbReference type="RefSeq" id="WP_067033253.1">
    <property type="nucleotide sequence ID" value="NZ_FLRA01000006.1"/>
</dbReference>
<evidence type="ECO:0000313" key="5">
    <source>
        <dbReference type="Proteomes" id="UP000092871"/>
    </source>
</evidence>
<gene>
    <name evidence="2" type="ORF">MGA5115_01134</name>
    <name evidence="3" type="ORF">MGA5116_01234</name>
</gene>
<evidence type="ECO:0000313" key="4">
    <source>
        <dbReference type="Proteomes" id="UP000092840"/>
    </source>
</evidence>
<protein>
    <recommendedName>
        <fullName evidence="6">Oxidoreductase molybdopterin binding domain protein</fullName>
    </recommendedName>
</protein>